<comment type="subcellular location">
    <subcellularLocation>
        <location evidence="1">Membrane</location>
        <topology evidence="1">Multi-pass membrane protein</topology>
    </subcellularLocation>
</comment>
<keyword evidence="4 5" id="KW-0472">Membrane</keyword>
<gene>
    <name evidence="6" type="ORF">FUA24_19770</name>
</gene>
<dbReference type="Proteomes" id="UP000323930">
    <property type="component" value="Unassembled WGS sequence"/>
</dbReference>
<name>A0A5D0HQX9_9FLAO</name>
<dbReference type="RefSeq" id="WP_148544779.1">
    <property type="nucleotide sequence ID" value="NZ_VSDQ01000718.1"/>
</dbReference>
<feature type="transmembrane region" description="Helical" evidence="5">
    <location>
        <begin position="83"/>
        <end position="102"/>
    </location>
</feature>
<evidence type="ECO:0000313" key="7">
    <source>
        <dbReference type="Proteomes" id="UP000323930"/>
    </source>
</evidence>
<feature type="transmembrane region" description="Helical" evidence="5">
    <location>
        <begin position="53"/>
        <end position="77"/>
    </location>
</feature>
<evidence type="ECO:0000256" key="1">
    <source>
        <dbReference type="ARBA" id="ARBA00004141"/>
    </source>
</evidence>
<organism evidence="6 7">
    <name type="scientific">Seonamhaeicola marinus</name>
    <dbReference type="NCBI Taxonomy" id="1912246"/>
    <lineage>
        <taxon>Bacteria</taxon>
        <taxon>Pseudomonadati</taxon>
        <taxon>Bacteroidota</taxon>
        <taxon>Flavobacteriia</taxon>
        <taxon>Flavobacteriales</taxon>
        <taxon>Flavobacteriaceae</taxon>
    </lineage>
</organism>
<evidence type="ECO:0000313" key="6">
    <source>
        <dbReference type="EMBL" id="TYA71792.1"/>
    </source>
</evidence>
<evidence type="ECO:0000256" key="5">
    <source>
        <dbReference type="SAM" id="Phobius"/>
    </source>
</evidence>
<keyword evidence="3 5" id="KW-1133">Transmembrane helix</keyword>
<dbReference type="Pfam" id="PF07681">
    <property type="entry name" value="DoxX"/>
    <property type="match status" value="1"/>
</dbReference>
<keyword evidence="2 5" id="KW-0812">Transmembrane</keyword>
<accession>A0A5D0HQX9</accession>
<evidence type="ECO:0000256" key="2">
    <source>
        <dbReference type="ARBA" id="ARBA00022692"/>
    </source>
</evidence>
<dbReference type="GO" id="GO:0016020">
    <property type="term" value="C:membrane"/>
    <property type="evidence" value="ECO:0007669"/>
    <property type="project" value="UniProtKB-SubCell"/>
</dbReference>
<evidence type="ECO:0000256" key="4">
    <source>
        <dbReference type="ARBA" id="ARBA00023136"/>
    </source>
</evidence>
<dbReference type="EMBL" id="VSDQ01000718">
    <property type="protein sequence ID" value="TYA71792.1"/>
    <property type="molecule type" value="Genomic_DNA"/>
</dbReference>
<evidence type="ECO:0000256" key="3">
    <source>
        <dbReference type="ARBA" id="ARBA00022989"/>
    </source>
</evidence>
<dbReference type="OrthoDB" id="680764at2"/>
<keyword evidence="7" id="KW-1185">Reference proteome</keyword>
<dbReference type="AlphaFoldDB" id="A0A5D0HQX9"/>
<proteinExistence type="predicted"/>
<dbReference type="InterPro" id="IPR032808">
    <property type="entry name" value="DoxX"/>
</dbReference>
<comment type="caution">
    <text evidence="6">The sequence shown here is derived from an EMBL/GenBank/DDBJ whole genome shotgun (WGS) entry which is preliminary data.</text>
</comment>
<feature type="transmembrane region" description="Helical" evidence="5">
    <location>
        <begin position="15"/>
        <end position="32"/>
    </location>
</feature>
<feature type="transmembrane region" description="Helical" evidence="5">
    <location>
        <begin position="109"/>
        <end position="128"/>
    </location>
</feature>
<sequence>METIKVLNKWANRHTYLPIDILRIVLGVFLFLKGIDFMAHSEMLAQLFSPFQNMAGGMIVIHYVAPAHFIGGILIAFGLLTRWAVIAQLPILIGAVAINFVGEMNSPNLFLAIATLLICAFFLIYGSGKNSLDYYFKMQK</sequence>
<reference evidence="6 7" key="1">
    <citation type="submission" date="2019-08" db="EMBL/GenBank/DDBJ databases">
        <title>Seonamhaeicola sediminis sp. nov., isolated from marine sediment.</title>
        <authorList>
            <person name="Cao W.R."/>
        </authorList>
    </citation>
    <scope>NUCLEOTIDE SEQUENCE [LARGE SCALE GENOMIC DNA]</scope>
    <source>
        <strain evidence="6 7">B011</strain>
    </source>
</reference>
<protein>
    <submittedName>
        <fullName evidence="6">DoxX family protein</fullName>
    </submittedName>
</protein>